<protein>
    <submittedName>
        <fullName evidence="1">Uncharacterized protein</fullName>
    </submittedName>
</protein>
<accession>A0AAW2F4P2</accession>
<sequence length="50" mass="5663">MLLDLEILSLRKIQKLDSSSLIVFQALIETISICDISSPEINLLFLRSTK</sequence>
<gene>
    <name evidence="1" type="ORF">PUN28_013483</name>
</gene>
<proteinExistence type="predicted"/>
<organism evidence="1 2">
    <name type="scientific">Cardiocondyla obscurior</name>
    <dbReference type="NCBI Taxonomy" id="286306"/>
    <lineage>
        <taxon>Eukaryota</taxon>
        <taxon>Metazoa</taxon>
        <taxon>Ecdysozoa</taxon>
        <taxon>Arthropoda</taxon>
        <taxon>Hexapoda</taxon>
        <taxon>Insecta</taxon>
        <taxon>Pterygota</taxon>
        <taxon>Neoptera</taxon>
        <taxon>Endopterygota</taxon>
        <taxon>Hymenoptera</taxon>
        <taxon>Apocrita</taxon>
        <taxon>Aculeata</taxon>
        <taxon>Formicoidea</taxon>
        <taxon>Formicidae</taxon>
        <taxon>Myrmicinae</taxon>
        <taxon>Cardiocondyla</taxon>
    </lineage>
</organism>
<keyword evidence="2" id="KW-1185">Reference proteome</keyword>
<dbReference type="Proteomes" id="UP001430953">
    <property type="component" value="Unassembled WGS sequence"/>
</dbReference>
<comment type="caution">
    <text evidence="1">The sequence shown here is derived from an EMBL/GenBank/DDBJ whole genome shotgun (WGS) entry which is preliminary data.</text>
</comment>
<reference evidence="1 2" key="1">
    <citation type="submission" date="2023-03" db="EMBL/GenBank/DDBJ databases">
        <title>High recombination rates correlate with genetic variation in Cardiocondyla obscurior ants.</title>
        <authorList>
            <person name="Errbii M."/>
        </authorList>
    </citation>
    <scope>NUCLEOTIDE SEQUENCE [LARGE SCALE GENOMIC DNA]</scope>
    <source>
        <strain evidence="1">Alpha-2009</strain>
        <tissue evidence="1">Whole body</tissue>
    </source>
</reference>
<dbReference type="AlphaFoldDB" id="A0AAW2F4P2"/>
<dbReference type="EMBL" id="JADYXP020000014">
    <property type="protein sequence ID" value="KAL0109864.1"/>
    <property type="molecule type" value="Genomic_DNA"/>
</dbReference>
<evidence type="ECO:0000313" key="1">
    <source>
        <dbReference type="EMBL" id="KAL0109864.1"/>
    </source>
</evidence>
<evidence type="ECO:0000313" key="2">
    <source>
        <dbReference type="Proteomes" id="UP001430953"/>
    </source>
</evidence>
<name>A0AAW2F4P2_9HYME</name>